<evidence type="ECO:0000313" key="5">
    <source>
        <dbReference type="Proteomes" id="UP000321154"/>
    </source>
</evidence>
<dbReference type="Pfam" id="PF13335">
    <property type="entry name" value="Mg_chelatase_C"/>
    <property type="match status" value="1"/>
</dbReference>
<dbReference type="OrthoDB" id="9813147at2"/>
<evidence type="ECO:0000313" key="4">
    <source>
        <dbReference type="EMBL" id="MBA8812416.1"/>
    </source>
</evidence>
<reference evidence="4 6" key="2">
    <citation type="submission" date="2020-07" db="EMBL/GenBank/DDBJ databases">
        <title>Sequencing the genomes of 1000 actinobacteria strains.</title>
        <authorList>
            <person name="Klenk H.-P."/>
        </authorList>
    </citation>
    <scope>NUCLEOTIDE SEQUENCE [LARGE SCALE GENOMIC DNA]</scope>
    <source>
        <strain evidence="4 6">DSM 10309</strain>
    </source>
</reference>
<dbReference type="EMBL" id="JACGWW010000001">
    <property type="protein sequence ID" value="MBA8812416.1"/>
    <property type="molecule type" value="Genomic_DNA"/>
</dbReference>
<dbReference type="Pfam" id="PF01078">
    <property type="entry name" value="Mg_chelatase"/>
    <property type="match status" value="1"/>
</dbReference>
<reference evidence="3 5" key="1">
    <citation type="submission" date="2019-07" db="EMBL/GenBank/DDBJ databases">
        <title>Whole genome shotgun sequence of Frigoribacterium faeni NBRC 103066.</title>
        <authorList>
            <person name="Hosoyama A."/>
            <person name="Uohara A."/>
            <person name="Ohji S."/>
            <person name="Ichikawa N."/>
        </authorList>
    </citation>
    <scope>NUCLEOTIDE SEQUENCE [LARGE SCALE GENOMIC DNA]</scope>
    <source>
        <strain evidence="3 5">NBRC 103066</strain>
    </source>
</reference>
<dbReference type="InterPro" id="IPR004482">
    <property type="entry name" value="Mg_chelat-rel"/>
</dbReference>
<dbReference type="Gene3D" id="3.30.230.10">
    <property type="match status" value="1"/>
</dbReference>
<dbReference type="Pfam" id="PF13541">
    <property type="entry name" value="ChlI"/>
    <property type="match status" value="1"/>
</dbReference>
<dbReference type="GO" id="GO:0005524">
    <property type="term" value="F:ATP binding"/>
    <property type="evidence" value="ECO:0007669"/>
    <property type="project" value="InterPro"/>
</dbReference>
<dbReference type="SMART" id="SM00382">
    <property type="entry name" value="AAA"/>
    <property type="match status" value="1"/>
</dbReference>
<dbReference type="Proteomes" id="UP000321154">
    <property type="component" value="Unassembled WGS sequence"/>
</dbReference>
<dbReference type="InterPro" id="IPR000523">
    <property type="entry name" value="Mg_chelatse_chII-like_cat_dom"/>
</dbReference>
<dbReference type="InterPro" id="IPR027417">
    <property type="entry name" value="P-loop_NTPase"/>
</dbReference>
<feature type="domain" description="AAA+ ATPase" evidence="2">
    <location>
        <begin position="218"/>
        <end position="401"/>
    </location>
</feature>
<dbReference type="Proteomes" id="UP000522688">
    <property type="component" value="Unassembled WGS sequence"/>
</dbReference>
<dbReference type="InterPro" id="IPR020568">
    <property type="entry name" value="Ribosomal_Su5_D2-typ_SF"/>
</dbReference>
<dbReference type="InterPro" id="IPR045006">
    <property type="entry name" value="CHLI-like"/>
</dbReference>
<evidence type="ECO:0000259" key="2">
    <source>
        <dbReference type="SMART" id="SM00382"/>
    </source>
</evidence>
<sequence>MSIGRTRAVSLLGLDGALVEVEADMGAGLPAFMIIGLPDTSLGEARDRVRAAATNAGCGLPTRKLTVNLSPASLPKQGSSFDLAIAVAALAAADLVEAESVGRVVHIGELGLDGRLRPVDGVLPAVLAARRAGAEIVMVPTDNADEASLVPDIRVVAVAGLRDAAIWHGAALSPEPVEAIVRARPGSAGEAESVAGPDLADVVGNSDAVQALIVAAAGGHHLLMVGPPGAGKTMLAARLPGILPDLDVDAALEVGSVRSLAGRPVTGGLDHRPPFESPHHTCSAASLIGGGSGVIRPGAVSRATRGVLFLDEAPEFSQSVLDCLRQPLESGEAVVHRSRAVARFPARFQLVAAANPCPCGQYGTRDGDCDCTPYHRRRYLAKLSGPLVDRIDIQLRVARISSAAFRLADQAERLTTAQARRSVEEARARSRRRLASTPWRLNSEVPGTWLRDRPNRLPVAETLPADRALETGALTMRGYDRVLRVAWTLADLDGVERPERRHVVGALGLRRSM</sequence>
<proteinExistence type="inferred from homology"/>
<dbReference type="InterPro" id="IPR025158">
    <property type="entry name" value="Mg_chelat-rel_C"/>
</dbReference>
<dbReference type="NCBIfam" id="TIGR00368">
    <property type="entry name" value="YifB family Mg chelatase-like AAA ATPase"/>
    <property type="match status" value="1"/>
</dbReference>
<comment type="similarity">
    <text evidence="1">Belongs to the Mg-chelatase subunits D/I family. ComM subfamily.</text>
</comment>
<dbReference type="InterPro" id="IPR014721">
    <property type="entry name" value="Ribsml_uS5_D2-typ_fold_subgr"/>
</dbReference>
<accession>A0A7W3JGJ7</accession>
<gene>
    <name evidence="4" type="ORF">FB463_000640</name>
    <name evidence="3" type="ORF">FFA01_01780</name>
</gene>
<dbReference type="PANTHER" id="PTHR32039">
    <property type="entry name" value="MAGNESIUM-CHELATASE SUBUNIT CHLI"/>
    <property type="match status" value="1"/>
</dbReference>
<dbReference type="AlphaFoldDB" id="A0A7W3JGJ7"/>
<dbReference type="EMBL" id="BJUV01000001">
    <property type="protein sequence ID" value="GEK81869.1"/>
    <property type="molecule type" value="Genomic_DNA"/>
</dbReference>
<evidence type="ECO:0000313" key="6">
    <source>
        <dbReference type="Proteomes" id="UP000522688"/>
    </source>
</evidence>
<dbReference type="SUPFAM" id="SSF54211">
    <property type="entry name" value="Ribosomal protein S5 domain 2-like"/>
    <property type="match status" value="1"/>
</dbReference>
<comment type="caution">
    <text evidence="4">The sequence shown here is derived from an EMBL/GenBank/DDBJ whole genome shotgun (WGS) entry which is preliminary data.</text>
</comment>
<evidence type="ECO:0000256" key="1">
    <source>
        <dbReference type="ARBA" id="ARBA00006354"/>
    </source>
</evidence>
<dbReference type="Gene3D" id="3.40.50.300">
    <property type="entry name" value="P-loop containing nucleotide triphosphate hydrolases"/>
    <property type="match status" value="1"/>
</dbReference>
<name>A0A7W3JGJ7_9MICO</name>
<keyword evidence="5" id="KW-1185">Reference proteome</keyword>
<protein>
    <submittedName>
        <fullName evidence="4">Magnesium chelatase family protein</fullName>
    </submittedName>
</protein>
<dbReference type="RefSeq" id="WP_146851987.1">
    <property type="nucleotide sequence ID" value="NZ_BAAAHR010000002.1"/>
</dbReference>
<dbReference type="InterPro" id="IPR003593">
    <property type="entry name" value="AAA+_ATPase"/>
</dbReference>
<dbReference type="SUPFAM" id="SSF52540">
    <property type="entry name" value="P-loop containing nucleoside triphosphate hydrolases"/>
    <property type="match status" value="1"/>
</dbReference>
<evidence type="ECO:0000313" key="3">
    <source>
        <dbReference type="EMBL" id="GEK81869.1"/>
    </source>
</evidence>
<dbReference type="PANTHER" id="PTHR32039:SF7">
    <property type="entry name" value="COMPETENCE PROTEIN COMM"/>
    <property type="match status" value="1"/>
</dbReference>
<organism evidence="4 6">
    <name type="scientific">Frigoribacterium faeni</name>
    <dbReference type="NCBI Taxonomy" id="145483"/>
    <lineage>
        <taxon>Bacteria</taxon>
        <taxon>Bacillati</taxon>
        <taxon>Actinomycetota</taxon>
        <taxon>Actinomycetes</taxon>
        <taxon>Micrococcales</taxon>
        <taxon>Microbacteriaceae</taxon>
        <taxon>Frigoribacterium</taxon>
    </lineage>
</organism>